<dbReference type="OrthoDB" id="935695at2"/>
<dbReference type="RefSeq" id="WP_055083276.1">
    <property type="nucleotide sequence ID" value="NZ_CXSU01000011.1"/>
</dbReference>
<protein>
    <recommendedName>
        <fullName evidence="4">Metallopeptidase</fullName>
    </recommendedName>
</protein>
<dbReference type="STRING" id="420998.JDO7802_01010"/>
<name>A0A0M6YF66_9RHOB</name>
<sequence>MIRLIALCCLLWPAAGPARADFVHNNLRFTLYHELGHAVIDQLDLYVFGTQETAADSFAMVLADRLLSEAEMTRLIIDVTDLGRQEAAEELFDPWDEYMPGAQRLARAICLYYGLDPAARGMTARALGMPRDSEWDCADDATVTEAAWAAVLHDLTPRPGSPRSLRPGRSGKALRLLSDDIARINSALTLPRPIPVIQVDCGEDNAFYLDVEERIEFCAEMVEALRMRRPQ</sequence>
<feature type="chain" id="PRO_5005807784" description="Metallopeptidase" evidence="1">
    <location>
        <begin position="21"/>
        <end position="231"/>
    </location>
</feature>
<reference evidence="2 3" key="1">
    <citation type="submission" date="2015-07" db="EMBL/GenBank/DDBJ databases">
        <authorList>
            <person name="Noorani M."/>
        </authorList>
    </citation>
    <scope>NUCLEOTIDE SEQUENCE [LARGE SCALE GENOMIC DNA]</scope>
    <source>
        <strain evidence="2 3">CECT 7802</strain>
    </source>
</reference>
<evidence type="ECO:0008006" key="4">
    <source>
        <dbReference type="Google" id="ProtNLM"/>
    </source>
</evidence>
<gene>
    <name evidence="2" type="ORF">JDO7802_01010</name>
</gene>
<dbReference type="EMBL" id="CXSU01000011">
    <property type="protein sequence ID" value="CTQ49002.1"/>
    <property type="molecule type" value="Genomic_DNA"/>
</dbReference>
<evidence type="ECO:0000256" key="1">
    <source>
        <dbReference type="SAM" id="SignalP"/>
    </source>
</evidence>
<accession>A0A0M6YF66</accession>
<dbReference type="InterPro" id="IPR025644">
    <property type="entry name" value="DUF4344"/>
</dbReference>
<dbReference type="Pfam" id="PF14247">
    <property type="entry name" value="DUF4344"/>
    <property type="match status" value="2"/>
</dbReference>
<dbReference type="Proteomes" id="UP000049222">
    <property type="component" value="Unassembled WGS sequence"/>
</dbReference>
<organism evidence="2 3">
    <name type="scientific">Jannaschia donghaensis</name>
    <dbReference type="NCBI Taxonomy" id="420998"/>
    <lineage>
        <taxon>Bacteria</taxon>
        <taxon>Pseudomonadati</taxon>
        <taxon>Pseudomonadota</taxon>
        <taxon>Alphaproteobacteria</taxon>
        <taxon>Rhodobacterales</taxon>
        <taxon>Roseobacteraceae</taxon>
        <taxon>Jannaschia</taxon>
    </lineage>
</organism>
<evidence type="ECO:0000313" key="2">
    <source>
        <dbReference type="EMBL" id="CTQ49002.1"/>
    </source>
</evidence>
<feature type="signal peptide" evidence="1">
    <location>
        <begin position="1"/>
        <end position="20"/>
    </location>
</feature>
<dbReference type="AlphaFoldDB" id="A0A0M6YF66"/>
<evidence type="ECO:0000313" key="3">
    <source>
        <dbReference type="Proteomes" id="UP000049222"/>
    </source>
</evidence>
<keyword evidence="1" id="KW-0732">Signal</keyword>
<keyword evidence="3" id="KW-1185">Reference proteome</keyword>
<proteinExistence type="predicted"/>